<dbReference type="EMBL" id="CADCTI010000055">
    <property type="protein sequence ID" value="CAA9221223.1"/>
    <property type="molecule type" value="Genomic_DNA"/>
</dbReference>
<evidence type="ECO:0000256" key="1">
    <source>
        <dbReference type="SAM" id="MobiDB-lite"/>
    </source>
</evidence>
<feature type="region of interest" description="Disordered" evidence="1">
    <location>
        <begin position="1"/>
        <end position="139"/>
    </location>
</feature>
<protein>
    <submittedName>
        <fullName evidence="2">Dienelactone hydrolase family</fullName>
    </submittedName>
</protein>
<feature type="non-terminal residue" evidence="2">
    <location>
        <position position="251"/>
    </location>
</feature>
<feature type="compositionally biased region" description="Basic residues" evidence="1">
    <location>
        <begin position="16"/>
        <end position="39"/>
    </location>
</feature>
<reference evidence="2" key="1">
    <citation type="submission" date="2020-02" db="EMBL/GenBank/DDBJ databases">
        <authorList>
            <person name="Meier V. D."/>
        </authorList>
    </citation>
    <scope>NUCLEOTIDE SEQUENCE</scope>
    <source>
        <strain evidence="2">AVDCRST_MAG57</strain>
    </source>
</reference>
<feature type="compositionally biased region" description="Basic and acidic residues" evidence="1">
    <location>
        <begin position="1"/>
        <end position="15"/>
    </location>
</feature>
<feature type="compositionally biased region" description="Low complexity" evidence="1">
    <location>
        <begin position="52"/>
        <end position="62"/>
    </location>
</feature>
<feature type="compositionally biased region" description="Basic residues" evidence="1">
    <location>
        <begin position="126"/>
        <end position="139"/>
    </location>
</feature>
<sequence>VPRPREPPSRAATDRGRRRTRRTEPHLRRRHGVLRRLRRAGAGSAGRRRGAPGRPRAAPVLRGARRGVRPGGDRRRRDRLVRAHRRSRGGRRHPGPRLRLADPRPADHTRGHRRRHRRGDRLPARAGRRRPAGGHRRLLLRRQPLLAPVRGWAGPRRLRGLLRPAVDGRRRRRPGAPAHGDGHRGGRRRDARGRPAGTGRGDACRGCRRGGRRLRRCAALLLRPCPRGVGRGLPGRLGARARADRPGGPPV</sequence>
<proteinExistence type="predicted"/>
<dbReference type="AlphaFoldDB" id="A0A6J4HH46"/>
<evidence type="ECO:0000313" key="2">
    <source>
        <dbReference type="EMBL" id="CAA9221223.1"/>
    </source>
</evidence>
<feature type="non-terminal residue" evidence="2">
    <location>
        <position position="1"/>
    </location>
</feature>
<dbReference type="GO" id="GO:0016787">
    <property type="term" value="F:hydrolase activity"/>
    <property type="evidence" value="ECO:0007669"/>
    <property type="project" value="UniProtKB-KW"/>
</dbReference>
<feature type="compositionally biased region" description="Basic residues" evidence="1">
    <location>
        <begin position="63"/>
        <end position="96"/>
    </location>
</feature>
<keyword evidence="2" id="KW-0378">Hydrolase</keyword>
<feature type="region of interest" description="Disordered" evidence="1">
    <location>
        <begin position="163"/>
        <end position="208"/>
    </location>
</feature>
<feature type="region of interest" description="Disordered" evidence="1">
    <location>
        <begin position="229"/>
        <end position="251"/>
    </location>
</feature>
<feature type="compositionally biased region" description="Basic and acidic residues" evidence="1">
    <location>
        <begin position="99"/>
        <end position="109"/>
    </location>
</feature>
<accession>A0A6J4HH46</accession>
<gene>
    <name evidence="2" type="ORF">AVDCRST_MAG57-587</name>
</gene>
<feature type="compositionally biased region" description="Basic residues" evidence="1">
    <location>
        <begin position="110"/>
        <end position="119"/>
    </location>
</feature>
<name>A0A6J4HH46_9ACTN</name>
<organism evidence="2">
    <name type="scientific">uncultured Blastococcus sp</name>
    <dbReference type="NCBI Taxonomy" id="217144"/>
    <lineage>
        <taxon>Bacteria</taxon>
        <taxon>Bacillati</taxon>
        <taxon>Actinomycetota</taxon>
        <taxon>Actinomycetes</taxon>
        <taxon>Geodermatophilales</taxon>
        <taxon>Geodermatophilaceae</taxon>
        <taxon>Blastococcus</taxon>
        <taxon>environmental samples</taxon>
    </lineage>
</organism>